<dbReference type="EMBL" id="CP023668">
    <property type="protein sequence ID" value="ATG97681.1"/>
    <property type="molecule type" value="Genomic_DNA"/>
</dbReference>
<dbReference type="SUPFAM" id="SSF47240">
    <property type="entry name" value="Ferritin-like"/>
    <property type="match status" value="1"/>
</dbReference>
<dbReference type="RefSeq" id="WP_096862969.1">
    <property type="nucleotide sequence ID" value="NZ_CP023668.1"/>
</dbReference>
<dbReference type="InterPro" id="IPR009040">
    <property type="entry name" value="Ferritin-like_diiron"/>
</dbReference>
<dbReference type="OrthoDB" id="9801481at2"/>
<dbReference type="InterPro" id="IPR008331">
    <property type="entry name" value="Ferritin_DPS_dom"/>
</dbReference>
<dbReference type="KEGG" id="mlac:CP520_02995"/>
<reference evidence="1 2" key="1">
    <citation type="submission" date="2017-09" db="EMBL/GenBank/DDBJ databases">
        <title>SPAdes assembly of the Mesoplasma lactucae genome.</title>
        <authorList>
            <person name="Knight T.F."/>
            <person name="Rubinstein R."/>
            <person name="Citino T."/>
        </authorList>
    </citation>
    <scope>NUCLEOTIDE SEQUENCE [LARGE SCALE GENOMIC DNA]</scope>
    <source>
        <strain evidence="1 2">831-C4</strain>
    </source>
</reference>
<evidence type="ECO:0000313" key="2">
    <source>
        <dbReference type="Proteomes" id="UP000232227"/>
    </source>
</evidence>
<name>A0A291ISK8_9MOLU</name>
<dbReference type="InterPro" id="IPR012347">
    <property type="entry name" value="Ferritin-like"/>
</dbReference>
<proteinExistence type="predicted"/>
<sequence>MENYEKNRDAIKKDVETFLNMHVQSMLDCHIISQELNNAGFPGFAMQFTRQSNDEYFHQRRITDFLQNKPGFEVYSFTQPVINKFDAVTPQKALQAWIQIRTNLINAANNFRENARQLGDETTSNFYSWFLQDGFDEIEEASDLLNRLDMPSCDLARFDLKADGSPEPDRDNVINPMGAFVPD</sequence>
<dbReference type="PROSITE" id="PS50905">
    <property type="entry name" value="FERRITIN_LIKE"/>
    <property type="match status" value="1"/>
</dbReference>
<dbReference type="Proteomes" id="UP000232227">
    <property type="component" value="Chromosome"/>
</dbReference>
<organism evidence="1 2">
    <name type="scientific">Mesoplasma lactucae ATCC 49193</name>
    <dbReference type="NCBI Taxonomy" id="81460"/>
    <lineage>
        <taxon>Bacteria</taxon>
        <taxon>Bacillati</taxon>
        <taxon>Mycoplasmatota</taxon>
        <taxon>Mollicutes</taxon>
        <taxon>Entomoplasmatales</taxon>
        <taxon>Entomoplasmataceae</taxon>
        <taxon>Mesoplasma</taxon>
    </lineage>
</organism>
<gene>
    <name evidence="1" type="ORF">CP520_02995</name>
</gene>
<dbReference type="Pfam" id="PF00210">
    <property type="entry name" value="Ferritin"/>
    <property type="match status" value="1"/>
</dbReference>
<accession>A0A291ISK8</accession>
<dbReference type="AlphaFoldDB" id="A0A291ISK8"/>
<keyword evidence="2" id="KW-1185">Reference proteome</keyword>
<dbReference type="GO" id="GO:0008199">
    <property type="term" value="F:ferric iron binding"/>
    <property type="evidence" value="ECO:0007669"/>
    <property type="project" value="InterPro"/>
</dbReference>
<evidence type="ECO:0000313" key="1">
    <source>
        <dbReference type="EMBL" id="ATG97681.1"/>
    </source>
</evidence>
<protein>
    <submittedName>
        <fullName evidence="1">Uncharacterized protein</fullName>
    </submittedName>
</protein>
<dbReference type="Gene3D" id="1.20.1260.10">
    <property type="match status" value="1"/>
</dbReference>
<dbReference type="InterPro" id="IPR009078">
    <property type="entry name" value="Ferritin-like_SF"/>
</dbReference>